<name>A0A5B8HVE8_9VIRU</name>
<protein>
    <submittedName>
        <fullName evidence="3">Uncharacterized protein</fullName>
    </submittedName>
</protein>
<accession>A0A5B8HVE8</accession>
<dbReference type="EMBL" id="MK250087">
    <property type="protein sequence ID" value="QDY52039.1"/>
    <property type="molecule type" value="Genomic_DNA"/>
</dbReference>
<gene>
    <name evidence="3" type="ORF">3_18</name>
</gene>
<keyword evidence="2" id="KW-0472">Membrane</keyword>
<feature type="compositionally biased region" description="Basic and acidic residues" evidence="1">
    <location>
        <begin position="113"/>
        <end position="122"/>
    </location>
</feature>
<evidence type="ECO:0000313" key="3">
    <source>
        <dbReference type="EMBL" id="QDY52039.1"/>
    </source>
</evidence>
<feature type="region of interest" description="Disordered" evidence="1">
    <location>
        <begin position="96"/>
        <end position="122"/>
    </location>
</feature>
<keyword evidence="2" id="KW-0812">Transmembrane</keyword>
<evidence type="ECO:0000256" key="2">
    <source>
        <dbReference type="SAM" id="Phobius"/>
    </source>
</evidence>
<feature type="transmembrane region" description="Helical" evidence="2">
    <location>
        <begin position="27"/>
        <end position="52"/>
    </location>
</feature>
<evidence type="ECO:0000256" key="1">
    <source>
        <dbReference type="SAM" id="MobiDB-lite"/>
    </source>
</evidence>
<feature type="transmembrane region" description="Helical" evidence="2">
    <location>
        <begin position="64"/>
        <end position="85"/>
    </location>
</feature>
<proteinExistence type="predicted"/>
<organism evidence="3">
    <name type="scientific">Mimiviridae sp. ChoanoV1</name>
    <dbReference type="NCBI Taxonomy" id="2596887"/>
    <lineage>
        <taxon>Viruses</taxon>
        <taxon>Varidnaviria</taxon>
        <taxon>Bamfordvirae</taxon>
        <taxon>Nucleocytoviricota</taxon>
        <taxon>Megaviricetes</taxon>
        <taxon>Imitervirales</taxon>
        <taxon>Schizomimiviridae</taxon>
    </lineage>
</organism>
<keyword evidence="2" id="KW-1133">Transmembrane helix</keyword>
<reference evidence="3" key="1">
    <citation type="submission" date="2018-11" db="EMBL/GenBank/DDBJ databases">
        <title>A distinct lineage of giant viruses engineers rhodopsin photosystems in predatory marine eukaryotes.</title>
        <authorList>
            <person name="Needham D.M."/>
            <person name="Yoshizawa S."/>
            <person name="Hosaka T."/>
            <person name="Poirier C."/>
            <person name="Choi C.-J."/>
            <person name="Hehenberger E."/>
            <person name="Irwin N.A.T."/>
            <person name="Wilken S."/>
            <person name="Yung C.-M."/>
            <person name="Bachy C."/>
            <person name="Kurihara R."/>
            <person name="Nakajima Y."/>
            <person name="Kojima K."/>
            <person name="Kimura-Someya T."/>
            <person name="Leonard G."/>
            <person name="Malmstrom R.R."/>
            <person name="Mende D."/>
            <person name="Olson D.K."/>
            <person name="Sudo Y."/>
            <person name="Sudek S."/>
            <person name="Richards T.A."/>
            <person name="DeLong E.F."/>
            <person name="Keeling P.J."/>
            <person name="Santoro A.E."/>
            <person name="Shirouzu M."/>
            <person name="Iwasaki W."/>
            <person name="Worden A.Z."/>
        </authorList>
    </citation>
    <scope>NUCLEOTIDE SEQUENCE</scope>
</reference>
<sequence>MSSPHWLTGEIIDEDTTPWILGMNKSYFLLGMKSVGLFILIFVILTLDFLALSVSLQCNKKNPSIISAIYAFFFGPIYLIVNYYFVRVLSKGESCEFSSENPFSVGGGGSTDAKTKTEPEKV</sequence>